<dbReference type="PANTHER" id="PTHR38814:SF1">
    <property type="entry name" value="ENDONUCLEASE NUCS"/>
    <property type="match status" value="1"/>
</dbReference>
<evidence type="ECO:0000259" key="2">
    <source>
        <dbReference type="Pfam" id="PF01939"/>
    </source>
</evidence>
<protein>
    <recommendedName>
        <fullName evidence="2">Endonuclease NucS C-terminal domain-containing protein</fullName>
    </recommendedName>
</protein>
<keyword evidence="1" id="KW-0238">DNA-binding</keyword>
<dbReference type="InterPro" id="IPR048301">
    <property type="entry name" value="NucS_C"/>
</dbReference>
<feature type="domain" description="Endonuclease NucS C-terminal" evidence="2">
    <location>
        <begin position="319"/>
        <end position="409"/>
    </location>
</feature>
<dbReference type="Pfam" id="PF09491">
    <property type="entry name" value="RE_AlwI"/>
    <property type="match status" value="1"/>
</dbReference>
<keyword evidence="4" id="KW-1185">Reference proteome</keyword>
<sequence length="447" mass="51137">MAAGGFWDAFVEEYSSSEVYWFFPKGSTVDTDQFREKFRVFDLFEGMIWRPDLHGEILRELRSEGLSSAGAALPRMIKRVFEVMGLCIVESDQPIRITNIGKQFLDEDSGPSRVLDRSIWRYQLPTPVNDSDVTHGIALHPHPFLVEVLLRGMLEISAEEYALFVARSMKPEDVEKSVERIAEWRGLKENERKTIRNRLSGTVLQTIERNRSYAFAFHNCDLAISKGGQTLSVRHANVASLERRLELFKQRAPLYHFETEKDYVEFIASEPETKTPLEELEHYVDVSDVENAVRAFKKLPDEFRAGQSVEDFEKEQFLERDLEQFLARNMELIEPGLVFKSRQYQTATGPLDLLGVAANGDLVVIELKKGRASDKVFGQIARYMGSMMNEAEIGQIVRGFIVAREVDQRLVLASRISAENRLKALVFELEDSDGKERWVKIGSESLL</sequence>
<dbReference type="Proteomes" id="UP000645462">
    <property type="component" value="Unassembled WGS sequence"/>
</dbReference>
<dbReference type="RefSeq" id="WP_188483036.1">
    <property type="nucleotide sequence ID" value="NZ_BMFC01000009.1"/>
</dbReference>
<proteinExistence type="predicted"/>
<dbReference type="Gene3D" id="3.40.1350.10">
    <property type="match status" value="1"/>
</dbReference>
<organism evidence="3 4">
    <name type="scientific">Marivita lacus</name>
    <dbReference type="NCBI Taxonomy" id="1323742"/>
    <lineage>
        <taxon>Bacteria</taxon>
        <taxon>Pseudomonadati</taxon>
        <taxon>Pseudomonadota</taxon>
        <taxon>Alphaproteobacteria</taxon>
        <taxon>Rhodobacterales</taxon>
        <taxon>Roseobacteraceae</taxon>
        <taxon>Marivita</taxon>
    </lineage>
</organism>
<dbReference type="CDD" id="cd22341">
    <property type="entry name" value="NucS-like"/>
    <property type="match status" value="1"/>
</dbReference>
<evidence type="ECO:0000313" key="3">
    <source>
        <dbReference type="EMBL" id="GGC12781.1"/>
    </source>
</evidence>
<evidence type="ECO:0000256" key="1">
    <source>
        <dbReference type="ARBA" id="ARBA00023125"/>
    </source>
</evidence>
<name>A0ABQ1KWI9_9RHOB</name>
<gene>
    <name evidence="3" type="ORF">GCM10011363_31850</name>
</gene>
<evidence type="ECO:0000313" key="4">
    <source>
        <dbReference type="Proteomes" id="UP000645462"/>
    </source>
</evidence>
<dbReference type="InterPro" id="IPR011856">
    <property type="entry name" value="tRNA_endonuc-like_dom_sf"/>
</dbReference>
<dbReference type="Pfam" id="PF01939">
    <property type="entry name" value="NucS_C"/>
    <property type="match status" value="1"/>
</dbReference>
<dbReference type="InterPro" id="IPR002793">
    <property type="entry name" value="Endonuclease_NucS"/>
</dbReference>
<accession>A0ABQ1KWI9</accession>
<dbReference type="InterPro" id="IPR018573">
    <property type="entry name" value="Restrct_endonuc_II_AlwI"/>
</dbReference>
<dbReference type="EMBL" id="BMFC01000009">
    <property type="protein sequence ID" value="GGC12781.1"/>
    <property type="molecule type" value="Genomic_DNA"/>
</dbReference>
<comment type="caution">
    <text evidence="3">The sequence shown here is derived from an EMBL/GenBank/DDBJ whole genome shotgun (WGS) entry which is preliminary data.</text>
</comment>
<reference evidence="4" key="1">
    <citation type="journal article" date="2019" name="Int. J. Syst. Evol. Microbiol.">
        <title>The Global Catalogue of Microorganisms (GCM) 10K type strain sequencing project: providing services to taxonomists for standard genome sequencing and annotation.</title>
        <authorList>
            <consortium name="The Broad Institute Genomics Platform"/>
            <consortium name="The Broad Institute Genome Sequencing Center for Infectious Disease"/>
            <person name="Wu L."/>
            <person name="Ma J."/>
        </authorList>
    </citation>
    <scope>NUCLEOTIDE SEQUENCE [LARGE SCALE GENOMIC DNA]</scope>
    <source>
        <strain evidence="4">CGMCC 1.12478</strain>
    </source>
</reference>
<dbReference type="PANTHER" id="PTHR38814">
    <property type="entry name" value="ENDONUCLEASE NUCS"/>
    <property type="match status" value="1"/>
</dbReference>